<dbReference type="Gene3D" id="3.30.460.10">
    <property type="entry name" value="Beta Polymerase, domain 2"/>
    <property type="match status" value="1"/>
</dbReference>
<dbReference type="KEGG" id="rst:ATY39_10530"/>
<dbReference type="Pfam" id="PF04229">
    <property type="entry name" value="GrpB"/>
    <property type="match status" value="1"/>
</dbReference>
<dbReference type="AlphaFoldDB" id="A0A143HDM5"/>
<protein>
    <recommendedName>
        <fullName evidence="3">GrpB family protein</fullName>
    </recommendedName>
</protein>
<accession>A0A143HDM5</accession>
<evidence type="ECO:0000313" key="2">
    <source>
        <dbReference type="Proteomes" id="UP000076021"/>
    </source>
</evidence>
<reference evidence="2" key="2">
    <citation type="submission" date="2016-03" db="EMBL/GenBank/DDBJ databases">
        <authorList>
            <person name="Ploux O."/>
        </authorList>
    </citation>
    <scope>NUCLEOTIDE SEQUENCE [LARGE SCALE GENOMIC DNA]</scope>
    <source>
        <strain evidence="2">PP9</strain>
    </source>
</reference>
<dbReference type="SUPFAM" id="SSF81301">
    <property type="entry name" value="Nucleotidyltransferase"/>
    <property type="match status" value="1"/>
</dbReference>
<reference evidence="1 2" key="1">
    <citation type="journal article" date="2016" name="Genome Announc.">
        <title>Whole-Genome Sequence of Rummeliibacillus stabekisii Strain PP9 Isolated from Antarctic Soil.</title>
        <authorList>
            <person name="da Mota F.F."/>
            <person name="Vollu R.E."/>
            <person name="Jurelevicius D."/>
            <person name="Seldin L."/>
        </authorList>
    </citation>
    <scope>NUCLEOTIDE SEQUENCE [LARGE SCALE GENOMIC DNA]</scope>
    <source>
        <strain evidence="1 2">PP9</strain>
    </source>
</reference>
<dbReference type="InterPro" id="IPR007344">
    <property type="entry name" value="GrpB/CoaE"/>
</dbReference>
<gene>
    <name evidence="1" type="ORF">ATY39_10530</name>
</gene>
<dbReference type="STRING" id="241244.ATY39_10530"/>
<dbReference type="InterPro" id="IPR043519">
    <property type="entry name" value="NT_sf"/>
</dbReference>
<dbReference type="RefSeq" id="WP_066789565.1">
    <property type="nucleotide sequence ID" value="NZ_CP014806.1"/>
</dbReference>
<dbReference type="PANTHER" id="PTHR34822">
    <property type="entry name" value="GRPB DOMAIN PROTEIN (AFU_ORTHOLOGUE AFUA_1G01530)"/>
    <property type="match status" value="1"/>
</dbReference>
<evidence type="ECO:0008006" key="3">
    <source>
        <dbReference type="Google" id="ProtNLM"/>
    </source>
</evidence>
<sequence>MDEQVVIEEYNADCPRMYEQEKIDLIKVFNDKNVVIEHFGSTSIKGLEAKPILDIMVAVRDLEEVDEFIRPLEKLGYEYVEHKEFPNRRFFRKGARRAGTHHLHIYKYNSGEWNNKILFRDYLRTHPTELAQYARLKKVLAEKYKYDRPAYTKAKEPFIQEVIKKAKRISPK</sequence>
<dbReference type="OrthoDB" id="9799092at2"/>
<dbReference type="Proteomes" id="UP000076021">
    <property type="component" value="Chromosome"/>
</dbReference>
<proteinExistence type="predicted"/>
<keyword evidence="2" id="KW-1185">Reference proteome</keyword>
<dbReference type="EMBL" id="CP014806">
    <property type="protein sequence ID" value="AMW99837.1"/>
    <property type="molecule type" value="Genomic_DNA"/>
</dbReference>
<dbReference type="PANTHER" id="PTHR34822:SF1">
    <property type="entry name" value="GRPB FAMILY PROTEIN"/>
    <property type="match status" value="1"/>
</dbReference>
<organism evidence="1 2">
    <name type="scientific">Rummeliibacillus stabekisii</name>
    <dbReference type="NCBI Taxonomy" id="241244"/>
    <lineage>
        <taxon>Bacteria</taxon>
        <taxon>Bacillati</taxon>
        <taxon>Bacillota</taxon>
        <taxon>Bacilli</taxon>
        <taxon>Bacillales</taxon>
        <taxon>Caryophanaceae</taxon>
        <taxon>Rummeliibacillus</taxon>
    </lineage>
</organism>
<name>A0A143HDM5_9BACL</name>
<evidence type="ECO:0000313" key="1">
    <source>
        <dbReference type="EMBL" id="AMW99837.1"/>
    </source>
</evidence>